<dbReference type="SUPFAM" id="SSF53254">
    <property type="entry name" value="Phosphoglycerate mutase-like"/>
    <property type="match status" value="1"/>
</dbReference>
<dbReference type="EC" id="3.1.3.2" evidence="3"/>
<evidence type="ECO:0000256" key="6">
    <source>
        <dbReference type="ARBA" id="ARBA00023157"/>
    </source>
</evidence>
<comment type="caution">
    <text evidence="9">The sequence shown here is derived from an EMBL/GenBank/DDBJ whole genome shotgun (WGS) entry which is preliminary data.</text>
</comment>
<keyword evidence="4 8" id="KW-0732">Signal</keyword>
<evidence type="ECO:0000256" key="5">
    <source>
        <dbReference type="ARBA" id="ARBA00022801"/>
    </source>
</evidence>
<accession>A0AAW1MYZ1</accession>
<comment type="similarity">
    <text evidence="2">Belongs to the histidine acid phosphatase family.</text>
</comment>
<keyword evidence="10" id="KW-1185">Reference proteome</keyword>
<protein>
    <recommendedName>
        <fullName evidence="3">acid phosphatase</fullName>
        <ecNumber evidence="3">3.1.3.2</ecNumber>
    </recommendedName>
</protein>
<proteinExistence type="inferred from homology"/>
<evidence type="ECO:0000313" key="10">
    <source>
        <dbReference type="Proteomes" id="UP001458880"/>
    </source>
</evidence>
<dbReference type="GO" id="GO:0003993">
    <property type="term" value="F:acid phosphatase activity"/>
    <property type="evidence" value="ECO:0007669"/>
    <property type="project" value="UniProtKB-EC"/>
</dbReference>
<dbReference type="Proteomes" id="UP001458880">
    <property type="component" value="Unassembled WGS sequence"/>
</dbReference>
<dbReference type="InterPro" id="IPR050645">
    <property type="entry name" value="Histidine_acid_phosphatase"/>
</dbReference>
<name>A0AAW1MYZ1_POPJA</name>
<keyword evidence="5" id="KW-0378">Hydrolase</keyword>
<evidence type="ECO:0000313" key="9">
    <source>
        <dbReference type="EMBL" id="KAK9751546.1"/>
    </source>
</evidence>
<organism evidence="9 10">
    <name type="scientific">Popillia japonica</name>
    <name type="common">Japanese beetle</name>
    <dbReference type="NCBI Taxonomy" id="7064"/>
    <lineage>
        <taxon>Eukaryota</taxon>
        <taxon>Metazoa</taxon>
        <taxon>Ecdysozoa</taxon>
        <taxon>Arthropoda</taxon>
        <taxon>Hexapoda</taxon>
        <taxon>Insecta</taxon>
        <taxon>Pterygota</taxon>
        <taxon>Neoptera</taxon>
        <taxon>Endopterygota</taxon>
        <taxon>Coleoptera</taxon>
        <taxon>Polyphaga</taxon>
        <taxon>Scarabaeiformia</taxon>
        <taxon>Scarabaeidae</taxon>
        <taxon>Rutelinae</taxon>
        <taxon>Popillia</taxon>
    </lineage>
</organism>
<dbReference type="AlphaFoldDB" id="A0AAW1MYZ1"/>
<dbReference type="CDD" id="cd07061">
    <property type="entry name" value="HP_HAP_like"/>
    <property type="match status" value="1"/>
</dbReference>
<dbReference type="EMBL" id="JASPKY010000027">
    <property type="protein sequence ID" value="KAK9751546.1"/>
    <property type="molecule type" value="Genomic_DNA"/>
</dbReference>
<feature type="chain" id="PRO_5043329397" description="acid phosphatase" evidence="8">
    <location>
        <begin position="17"/>
        <end position="367"/>
    </location>
</feature>
<keyword evidence="6" id="KW-1015">Disulfide bond</keyword>
<dbReference type="Pfam" id="PF00328">
    <property type="entry name" value="His_Phos_2"/>
    <property type="match status" value="1"/>
</dbReference>
<evidence type="ECO:0000256" key="7">
    <source>
        <dbReference type="ARBA" id="ARBA00023180"/>
    </source>
</evidence>
<dbReference type="PANTHER" id="PTHR11567:SF211">
    <property type="entry name" value="PROSTATIC ACID PHOSPHATASE"/>
    <property type="match status" value="1"/>
</dbReference>
<evidence type="ECO:0000256" key="8">
    <source>
        <dbReference type="SAM" id="SignalP"/>
    </source>
</evidence>
<dbReference type="Gene3D" id="3.40.50.1240">
    <property type="entry name" value="Phosphoglycerate mutase-like"/>
    <property type="match status" value="1"/>
</dbReference>
<evidence type="ECO:0000256" key="1">
    <source>
        <dbReference type="ARBA" id="ARBA00000032"/>
    </source>
</evidence>
<keyword evidence="7" id="KW-0325">Glycoprotein</keyword>
<gene>
    <name evidence="9" type="ORF">QE152_g4891</name>
</gene>
<sequence length="367" mass="42971">MLLWFLITSLSVMCLANHVPKTELILSHVIFRHGARTTYRTYPTDPHKHHRYHPYGLGGLTNKGKMTEYMLGEYLRKEYNNFLGDTYLDEFIEMHSTQTKRTLMSAQLVLAGLWPPNEAQRWNPHLNWQPIPVYYKEKNLEDLLSPSQCNFRTAKLQHQAQIPAIQTKYIKPYQKTFDYIKHHSGFKISDPATAIEFYFIVNTEHEMNLTLPNWTKKIYPYPLTNISSLVYDYLNYNEDVKKINMGYLLKKIIDDTVLKIKNRFQFKHRKMILYSGHESTLGHLLHALKLLAHKHIPPYGSAILIDVRKDKDANHYIQIRYKHDLDQPAAVLPIPHCGSLCGLKQFISLYKHLLPKISFKRACHAKG</sequence>
<evidence type="ECO:0000256" key="4">
    <source>
        <dbReference type="ARBA" id="ARBA00022729"/>
    </source>
</evidence>
<feature type="signal peptide" evidence="8">
    <location>
        <begin position="1"/>
        <end position="16"/>
    </location>
</feature>
<dbReference type="PANTHER" id="PTHR11567">
    <property type="entry name" value="ACID PHOSPHATASE-RELATED"/>
    <property type="match status" value="1"/>
</dbReference>
<comment type="catalytic activity">
    <reaction evidence="1">
        <text>a phosphate monoester + H2O = an alcohol + phosphate</text>
        <dbReference type="Rhea" id="RHEA:15017"/>
        <dbReference type="ChEBI" id="CHEBI:15377"/>
        <dbReference type="ChEBI" id="CHEBI:30879"/>
        <dbReference type="ChEBI" id="CHEBI:43474"/>
        <dbReference type="ChEBI" id="CHEBI:67140"/>
        <dbReference type="EC" id="3.1.3.2"/>
    </reaction>
</comment>
<dbReference type="InterPro" id="IPR000560">
    <property type="entry name" value="His_Pase_clade-2"/>
</dbReference>
<dbReference type="InterPro" id="IPR029033">
    <property type="entry name" value="His_PPase_superfam"/>
</dbReference>
<reference evidence="9 10" key="1">
    <citation type="journal article" date="2024" name="BMC Genomics">
        <title>De novo assembly and annotation of Popillia japonica's genome with initial clues to its potential as an invasive pest.</title>
        <authorList>
            <person name="Cucini C."/>
            <person name="Boschi S."/>
            <person name="Funari R."/>
            <person name="Cardaioli E."/>
            <person name="Iannotti N."/>
            <person name="Marturano G."/>
            <person name="Paoli F."/>
            <person name="Bruttini M."/>
            <person name="Carapelli A."/>
            <person name="Frati F."/>
            <person name="Nardi F."/>
        </authorList>
    </citation>
    <scope>NUCLEOTIDE SEQUENCE [LARGE SCALE GENOMIC DNA]</scope>
    <source>
        <strain evidence="9">DMR45628</strain>
    </source>
</reference>
<evidence type="ECO:0000256" key="2">
    <source>
        <dbReference type="ARBA" id="ARBA00005375"/>
    </source>
</evidence>
<evidence type="ECO:0000256" key="3">
    <source>
        <dbReference type="ARBA" id="ARBA00012646"/>
    </source>
</evidence>